<evidence type="ECO:0000313" key="2">
    <source>
        <dbReference type="Proteomes" id="UP000323136"/>
    </source>
</evidence>
<reference evidence="1 2" key="1">
    <citation type="submission" date="2019-07" db="EMBL/GenBank/DDBJ databases">
        <title>Genomic Encyclopedia of Type Strains, Phase IV (KMG-IV): sequencing the most valuable type-strain genomes for metagenomic binning, comparative biology and taxonomic classification.</title>
        <authorList>
            <person name="Goeker M."/>
        </authorList>
    </citation>
    <scope>NUCLEOTIDE SEQUENCE [LARGE SCALE GENOMIC DNA]</scope>
    <source>
        <strain evidence="1 2">DSM 18961</strain>
    </source>
</reference>
<dbReference type="RefSeq" id="WP_148869015.1">
    <property type="nucleotide sequence ID" value="NZ_VNIA01000001.1"/>
</dbReference>
<evidence type="ECO:0000313" key="1">
    <source>
        <dbReference type="EMBL" id="TYQ00229.1"/>
    </source>
</evidence>
<organism evidence="1 2">
    <name type="scientific">Tenacibaculum adriaticum</name>
    <dbReference type="NCBI Taxonomy" id="413713"/>
    <lineage>
        <taxon>Bacteria</taxon>
        <taxon>Pseudomonadati</taxon>
        <taxon>Bacteroidota</taxon>
        <taxon>Flavobacteriia</taxon>
        <taxon>Flavobacteriales</taxon>
        <taxon>Flavobacteriaceae</taxon>
        <taxon>Tenacibaculum</taxon>
    </lineage>
</organism>
<gene>
    <name evidence="1" type="ORF">C7447_101839</name>
</gene>
<keyword evidence="2" id="KW-1185">Reference proteome</keyword>
<protein>
    <submittedName>
        <fullName evidence="1">Beta-lactamase superfamily II metal-dependent hydrolase</fullName>
    </submittedName>
</protein>
<dbReference type="EMBL" id="VNIA01000001">
    <property type="protein sequence ID" value="TYQ00229.1"/>
    <property type="molecule type" value="Genomic_DNA"/>
</dbReference>
<dbReference type="GO" id="GO:0016787">
    <property type="term" value="F:hydrolase activity"/>
    <property type="evidence" value="ECO:0007669"/>
    <property type="project" value="UniProtKB-KW"/>
</dbReference>
<name>A0A5S5DY93_9FLAO</name>
<dbReference type="InterPro" id="IPR036866">
    <property type="entry name" value="RibonucZ/Hydroxyglut_hydro"/>
</dbReference>
<keyword evidence="1" id="KW-0378">Hydrolase</keyword>
<dbReference type="SUPFAM" id="SSF56281">
    <property type="entry name" value="Metallo-hydrolase/oxidoreductase"/>
    <property type="match status" value="1"/>
</dbReference>
<accession>A0A5S5DY93</accession>
<dbReference type="Proteomes" id="UP000323136">
    <property type="component" value="Unassembled WGS sequence"/>
</dbReference>
<comment type="caution">
    <text evidence="1">The sequence shown here is derived from an EMBL/GenBank/DDBJ whole genome shotgun (WGS) entry which is preliminary data.</text>
</comment>
<dbReference type="AlphaFoldDB" id="A0A5S5DY93"/>
<sequence>MYLKYHRRYFPEDVLVYIEEFNKPNGYVIFDFYDSNEFIRFSNTIKDDYDWIENGTMVQLINYNKRTIRENTYYSIKRETINFWIENDSISKNENSFLLGYEIDMTNFELETEVFTHTVSLNDFFETNHLAYSYNGIDNIGDIDIDLNGDLSVIVRNVGQGNWNEIKRNNNFEVVYDCGTSLNAKKSDIRSLISSRSNDYLIDKPCFFLSHWDKDHYHCLVGMTDSELSSFSNFVCRDNLPNLTSRKLFSRISSLLPFNVYPIPADNRTVRGGLTFLRALNPITNRLVIYNSQYHKNRNISGIFLSLKNSKTSVVFSGDSHYSQISTCILPHLNFNHQHYLIVPHHGGKGGTYVYTNPGKIKFESAIISVGPNKYGHPQPYYVSALKSDFRTFNKTSHAKSDITINL</sequence>
<dbReference type="Gene3D" id="3.60.15.10">
    <property type="entry name" value="Ribonuclease Z/Hydroxyacylglutathione hydrolase-like"/>
    <property type="match status" value="1"/>
</dbReference>
<dbReference type="OrthoDB" id="9761531at2"/>
<proteinExistence type="predicted"/>